<evidence type="ECO:0000256" key="1">
    <source>
        <dbReference type="SAM" id="MobiDB-lite"/>
    </source>
</evidence>
<organism evidence="2 3">
    <name type="scientific">Stephania cephalantha</name>
    <dbReference type="NCBI Taxonomy" id="152367"/>
    <lineage>
        <taxon>Eukaryota</taxon>
        <taxon>Viridiplantae</taxon>
        <taxon>Streptophyta</taxon>
        <taxon>Embryophyta</taxon>
        <taxon>Tracheophyta</taxon>
        <taxon>Spermatophyta</taxon>
        <taxon>Magnoliopsida</taxon>
        <taxon>Ranunculales</taxon>
        <taxon>Menispermaceae</taxon>
        <taxon>Menispermoideae</taxon>
        <taxon>Cissampelideae</taxon>
        <taxon>Stephania</taxon>
    </lineage>
</organism>
<comment type="caution">
    <text evidence="2">The sequence shown here is derived from an EMBL/GenBank/DDBJ whole genome shotgun (WGS) entry which is preliminary data.</text>
</comment>
<dbReference type="EMBL" id="JBBNAG010000008">
    <property type="protein sequence ID" value="KAK9111160.1"/>
    <property type="molecule type" value="Genomic_DNA"/>
</dbReference>
<reference evidence="2 3" key="1">
    <citation type="submission" date="2024-01" db="EMBL/GenBank/DDBJ databases">
        <title>Genome assemblies of Stephania.</title>
        <authorList>
            <person name="Yang L."/>
        </authorList>
    </citation>
    <scope>NUCLEOTIDE SEQUENCE [LARGE SCALE GENOMIC DNA]</scope>
    <source>
        <strain evidence="2">JXDWG</strain>
        <tissue evidence="2">Leaf</tissue>
    </source>
</reference>
<keyword evidence="3" id="KW-1185">Reference proteome</keyword>
<name>A0AAP0NMF6_9MAGN</name>
<proteinExistence type="predicted"/>
<sequence>MHLRFTFLLSRRTDSGSLLLRLFSKNNQTNQEMHHQSRIPMFRLLFRYPFRQSPRPISSFPLKPPTTISNPFVSHPISPPKPSNPPQFPRPIHSNCSTESDPSIDHSKEIDEINLKFAEAREEIEMALESKETVYFDEEAECAREAVKAVLDLFEGLLGKMGERERAALQRSMGLKIEQLKAELEQLNE</sequence>
<dbReference type="PANTHER" id="PTHR35706:SF1">
    <property type="entry name" value="EMBRYOGENESIS-LIKE PROTEIN"/>
    <property type="match status" value="1"/>
</dbReference>
<protein>
    <submittedName>
        <fullName evidence="2">Uncharacterized protein</fullName>
    </submittedName>
</protein>
<feature type="compositionally biased region" description="Pro residues" evidence="1">
    <location>
        <begin position="77"/>
        <end position="89"/>
    </location>
</feature>
<evidence type="ECO:0000313" key="3">
    <source>
        <dbReference type="Proteomes" id="UP001419268"/>
    </source>
</evidence>
<dbReference type="AlphaFoldDB" id="A0AAP0NMF6"/>
<dbReference type="Proteomes" id="UP001419268">
    <property type="component" value="Unassembled WGS sequence"/>
</dbReference>
<feature type="region of interest" description="Disordered" evidence="1">
    <location>
        <begin position="75"/>
        <end position="107"/>
    </location>
</feature>
<dbReference type="InterPro" id="IPR053325">
    <property type="entry name" value="H3-Acetyl_Activator"/>
</dbReference>
<dbReference type="PANTHER" id="PTHR35706">
    <property type="entry name" value="F14O23.11 PROTEIN"/>
    <property type="match status" value="1"/>
</dbReference>
<accession>A0AAP0NMF6</accession>
<gene>
    <name evidence="2" type="ORF">Scep_018679</name>
</gene>
<evidence type="ECO:0000313" key="2">
    <source>
        <dbReference type="EMBL" id="KAK9111160.1"/>
    </source>
</evidence>